<keyword evidence="1" id="KW-1133">Transmembrane helix</keyword>
<feature type="transmembrane region" description="Helical" evidence="1">
    <location>
        <begin position="239"/>
        <end position="265"/>
    </location>
</feature>
<evidence type="ECO:0008006" key="4">
    <source>
        <dbReference type="Google" id="ProtNLM"/>
    </source>
</evidence>
<sequence length="527" mass="52813">MRAASELERPSGFDPLAFTRAAARRHPARTTAESFADTYQVLLAAAVALAYAGAVLNGLLEGLLVESGAVLTRQLSPGTAQLAGEVAVHLALLCAAAAALKLFLRVGPVSATPAQAHWWLGLPVDRRKVLAWPAAAGLARAAATAGLVFVPVAALADPAHGAASVVLGCLAAAGLGAVLFLAGALIQLARLQRPVHRLLSAMVAAVLLVVPTPLAAYAASSAGVESVLPLSPSSWPLLVLHGAAWPLAALAVLVLASAAAAGMLLDRLTAGELVASGQAAGQASAAFYFGDAGVLRGVLAPEGKAKSWFAPAGKPASAFRILIEADALAFLRAPARTGWILLCGLLPAAVANIAGAGSAVLVGMSLLASAGIATAGTSAAARSWAARPALEAGLPISKAGARLAHAVLPAVLLAGWAAVAFGTLLAMGATRPLSLALGAVAALGLAGAAVRGAYRPEPGWADPAAVPWNYLAARAASSYLAGPDFTFVAVLPVLAAILTGEAGWWLVPLQLACSGFCLWRGTRDRGR</sequence>
<feature type="transmembrane region" description="Helical" evidence="1">
    <location>
        <begin position="80"/>
        <end position="104"/>
    </location>
</feature>
<accession>A0ABQ5MT01</accession>
<dbReference type="Pfam" id="PF19814">
    <property type="entry name" value="DUF6297"/>
    <property type="match status" value="1"/>
</dbReference>
<comment type="caution">
    <text evidence="2">The sequence shown here is derived from an EMBL/GenBank/DDBJ whole genome shotgun (WGS) entry which is preliminary data.</text>
</comment>
<dbReference type="RefSeq" id="WP_264795204.1">
    <property type="nucleotide sequence ID" value="NZ_BRVS01000005.1"/>
</dbReference>
<feature type="transmembrane region" description="Helical" evidence="1">
    <location>
        <begin position="39"/>
        <end position="60"/>
    </location>
</feature>
<protein>
    <recommendedName>
        <fullName evidence="4">ABC-2 type transport system permease protein</fullName>
    </recommendedName>
</protein>
<feature type="transmembrane region" description="Helical" evidence="1">
    <location>
        <begin position="406"/>
        <end position="427"/>
    </location>
</feature>
<evidence type="ECO:0000313" key="2">
    <source>
        <dbReference type="EMBL" id="GLB67078.1"/>
    </source>
</evidence>
<evidence type="ECO:0000313" key="3">
    <source>
        <dbReference type="Proteomes" id="UP001209654"/>
    </source>
</evidence>
<feature type="transmembrane region" description="Helical" evidence="1">
    <location>
        <begin position="433"/>
        <end position="454"/>
    </location>
</feature>
<feature type="transmembrane region" description="Helical" evidence="1">
    <location>
        <begin position="339"/>
        <end position="360"/>
    </location>
</feature>
<proteinExistence type="predicted"/>
<name>A0ABQ5MT01_9MICC</name>
<evidence type="ECO:0000256" key="1">
    <source>
        <dbReference type="SAM" id="Phobius"/>
    </source>
</evidence>
<organism evidence="2 3">
    <name type="scientific">Arthrobacter mangrovi</name>
    <dbReference type="NCBI Taxonomy" id="2966350"/>
    <lineage>
        <taxon>Bacteria</taxon>
        <taxon>Bacillati</taxon>
        <taxon>Actinomycetota</taxon>
        <taxon>Actinomycetes</taxon>
        <taxon>Micrococcales</taxon>
        <taxon>Micrococcaceae</taxon>
        <taxon>Arthrobacter</taxon>
    </lineage>
</organism>
<dbReference type="EMBL" id="BRVS01000005">
    <property type="protein sequence ID" value="GLB67078.1"/>
    <property type="molecule type" value="Genomic_DNA"/>
</dbReference>
<dbReference type="Proteomes" id="UP001209654">
    <property type="component" value="Unassembled WGS sequence"/>
</dbReference>
<feature type="transmembrane region" description="Helical" evidence="1">
    <location>
        <begin position="162"/>
        <end position="186"/>
    </location>
</feature>
<feature type="transmembrane region" description="Helical" evidence="1">
    <location>
        <begin position="129"/>
        <end position="156"/>
    </location>
</feature>
<feature type="transmembrane region" description="Helical" evidence="1">
    <location>
        <begin position="198"/>
        <end position="219"/>
    </location>
</feature>
<keyword evidence="3" id="KW-1185">Reference proteome</keyword>
<gene>
    <name evidence="2" type="ORF">AHIS1636_15170</name>
</gene>
<keyword evidence="1" id="KW-0812">Transmembrane</keyword>
<reference evidence="2 3" key="1">
    <citation type="journal article" date="2023" name="Int. J. Syst. Evol. Microbiol.">
        <title>Arthrobacter mangrovi sp. nov., an actinobacterium isolated from the rhizosphere of a mangrove.</title>
        <authorList>
            <person name="Hamada M."/>
            <person name="Saitou S."/>
            <person name="Enomoto N."/>
            <person name="Nanri K."/>
            <person name="Hidaka K."/>
            <person name="Miura T."/>
            <person name="Tamura T."/>
        </authorList>
    </citation>
    <scope>NUCLEOTIDE SEQUENCE [LARGE SCALE GENOMIC DNA]</scope>
    <source>
        <strain evidence="2 3">NBRC 112813</strain>
    </source>
</reference>
<feature type="transmembrane region" description="Helical" evidence="1">
    <location>
        <begin position="475"/>
        <end position="498"/>
    </location>
</feature>
<keyword evidence="1" id="KW-0472">Membrane</keyword>
<dbReference type="InterPro" id="IPR046264">
    <property type="entry name" value="DUF6297"/>
</dbReference>